<reference evidence="1 2" key="2">
    <citation type="submission" date="2018-10" db="EMBL/GenBank/DDBJ databases">
        <authorList>
            <consortium name="Pathogen Informatics"/>
        </authorList>
    </citation>
    <scope>NUCLEOTIDE SEQUENCE [LARGE SCALE GENOMIC DNA]</scope>
</reference>
<sequence length="271" mass="32080">MLTFKETGTFELLFAKVHFVVKSHFYIDFMQFNYTGGNRYIQDFASFIMWNSIFCWQPVTPYLAFYPVPALRVVQLPDVRPSASAVQNCYTTSDQITNQYLLTKCYKFLCRINESFKTVEKESFLRKMRIVLQAKNWTNMHLRHQMPANWDQRYARQFCDLLLKDGRAPKKVDFTALSQCVRWIEAFADRLQEALERFRRTKDEASKIFTRKVFYVTESQYVFLNLLCCCDLEGRGKSHCMGYIEPKNPVCIDDAFWEIFEFLQEAPAETS</sequence>
<reference evidence="3" key="1">
    <citation type="submission" date="2017-02" db="UniProtKB">
        <authorList>
            <consortium name="WormBaseParasite"/>
        </authorList>
    </citation>
    <scope>IDENTIFICATION</scope>
</reference>
<keyword evidence="2" id="KW-1185">Reference proteome</keyword>
<evidence type="ECO:0000313" key="1">
    <source>
        <dbReference type="EMBL" id="VDD87214.1"/>
    </source>
</evidence>
<evidence type="ECO:0000313" key="3">
    <source>
        <dbReference type="WBParaSite" id="EVEC_0000264901-mRNA-1"/>
    </source>
</evidence>
<dbReference type="EMBL" id="UXUI01007365">
    <property type="protein sequence ID" value="VDD87214.1"/>
    <property type="molecule type" value="Genomic_DNA"/>
</dbReference>
<name>A0A0N4UYJ2_ENTVE</name>
<dbReference type="AlphaFoldDB" id="A0A0N4UYJ2"/>
<dbReference type="Proteomes" id="UP000274131">
    <property type="component" value="Unassembled WGS sequence"/>
</dbReference>
<proteinExistence type="predicted"/>
<protein>
    <submittedName>
        <fullName evidence="3">Mab-21 domain-containing protein</fullName>
    </submittedName>
</protein>
<gene>
    <name evidence="1" type="ORF">EVEC_LOCUS2357</name>
</gene>
<accession>A0A0N4UYJ2</accession>
<evidence type="ECO:0000313" key="2">
    <source>
        <dbReference type="Proteomes" id="UP000274131"/>
    </source>
</evidence>
<organism evidence="3">
    <name type="scientific">Enterobius vermicularis</name>
    <name type="common">Human pinworm</name>
    <dbReference type="NCBI Taxonomy" id="51028"/>
    <lineage>
        <taxon>Eukaryota</taxon>
        <taxon>Metazoa</taxon>
        <taxon>Ecdysozoa</taxon>
        <taxon>Nematoda</taxon>
        <taxon>Chromadorea</taxon>
        <taxon>Rhabditida</taxon>
        <taxon>Spirurina</taxon>
        <taxon>Oxyuridomorpha</taxon>
        <taxon>Oxyuroidea</taxon>
        <taxon>Oxyuridae</taxon>
        <taxon>Enterobius</taxon>
    </lineage>
</organism>
<dbReference type="WBParaSite" id="EVEC_0000264901-mRNA-1">
    <property type="protein sequence ID" value="EVEC_0000264901-mRNA-1"/>
    <property type="gene ID" value="EVEC_0000264901"/>
</dbReference>